<dbReference type="Proteomes" id="UP000649328">
    <property type="component" value="Unassembled WGS sequence"/>
</dbReference>
<comment type="caution">
    <text evidence="1">The sequence shown here is derived from an EMBL/GenBank/DDBJ whole genome shotgun (WGS) entry which is preliminary data.</text>
</comment>
<keyword evidence="2" id="KW-1185">Reference proteome</keyword>
<sequence length="60" mass="6831">MHRDFYAAISLPEAIDDIQRRTGVAQTSSFEVEIGITEIVENHYALLKSIDPPFRERPDA</sequence>
<organism evidence="1 2">
    <name type="scientific">Metschnikowia pulcherrima</name>
    <dbReference type="NCBI Taxonomy" id="27326"/>
    <lineage>
        <taxon>Eukaryota</taxon>
        <taxon>Fungi</taxon>
        <taxon>Dikarya</taxon>
        <taxon>Ascomycota</taxon>
        <taxon>Saccharomycotina</taxon>
        <taxon>Pichiomycetes</taxon>
        <taxon>Metschnikowiaceae</taxon>
        <taxon>Metschnikowia</taxon>
    </lineage>
</organism>
<gene>
    <name evidence="1" type="ORF">HF325_001106</name>
</gene>
<reference evidence="1" key="1">
    <citation type="submission" date="2020-10" db="EMBL/GenBank/DDBJ databases">
        <title>The Whole-Genome Sequence of Metschnikowia persimmonesis, a Novel Endophytic Yeast Species Isolated from Medicinal Plant Diospyros kaki Thumb.</title>
        <authorList>
            <person name="Rahmat E."/>
            <person name="Kang Y."/>
        </authorList>
    </citation>
    <scope>NUCLEOTIDE SEQUENCE</scope>
    <source>
        <strain evidence="1">KIOM G15050</strain>
    </source>
</reference>
<evidence type="ECO:0000313" key="1">
    <source>
        <dbReference type="EMBL" id="KAF8003658.1"/>
    </source>
</evidence>
<name>A0A8H7LDB4_9ASCO</name>
<protein>
    <submittedName>
        <fullName evidence="1">Uncharacterized protein</fullName>
    </submittedName>
</protein>
<accession>A0A8H7LDB4</accession>
<dbReference type="EMBL" id="JACBPP010000002">
    <property type="protein sequence ID" value="KAF8003658.1"/>
    <property type="molecule type" value="Genomic_DNA"/>
</dbReference>
<evidence type="ECO:0000313" key="2">
    <source>
        <dbReference type="Proteomes" id="UP000649328"/>
    </source>
</evidence>
<dbReference type="AlphaFoldDB" id="A0A8H7LDB4"/>
<proteinExistence type="predicted"/>